<dbReference type="EMBL" id="NJBN01000003">
    <property type="protein sequence ID" value="TKJ41223.1"/>
    <property type="molecule type" value="Genomic_DNA"/>
</dbReference>
<dbReference type="Proteomes" id="UP000319619">
    <property type="component" value="Unassembled WGS sequence"/>
</dbReference>
<reference evidence="3 4" key="1">
    <citation type="submission" date="2017-06" db="EMBL/GenBank/DDBJ databases">
        <title>Novel microbial phyla capable of carbon fixation and sulfur reduction in deep-sea sediments.</title>
        <authorList>
            <person name="Huang J."/>
            <person name="Baker B."/>
            <person name="Wang Y."/>
        </authorList>
    </citation>
    <scope>NUCLEOTIDE SEQUENCE [LARGE SCALE GENOMIC DNA]</scope>
    <source>
        <strain evidence="3">B3_LCP</strain>
    </source>
</reference>
<dbReference type="InterPro" id="IPR012334">
    <property type="entry name" value="Pectin_lyas_fold"/>
</dbReference>
<protein>
    <recommendedName>
        <fullName evidence="2">Right handed beta helix domain-containing protein</fullName>
    </recommendedName>
</protein>
<evidence type="ECO:0000313" key="3">
    <source>
        <dbReference type="EMBL" id="TKJ41223.1"/>
    </source>
</evidence>
<feature type="signal peptide" evidence="1">
    <location>
        <begin position="1"/>
        <end position="24"/>
    </location>
</feature>
<feature type="chain" id="PRO_5021740164" description="Right handed beta helix domain-containing protein" evidence="1">
    <location>
        <begin position="25"/>
        <end position="214"/>
    </location>
</feature>
<proteinExistence type="predicted"/>
<organism evidence="3 4">
    <name type="scientific">candidate division LCP-89 bacterium B3_LCP</name>
    <dbReference type="NCBI Taxonomy" id="2012998"/>
    <lineage>
        <taxon>Bacteria</taxon>
        <taxon>Pseudomonadati</taxon>
        <taxon>Bacteria division LCP-89</taxon>
    </lineage>
</organism>
<evidence type="ECO:0000256" key="1">
    <source>
        <dbReference type="SAM" id="SignalP"/>
    </source>
</evidence>
<comment type="caution">
    <text evidence="3">The sequence shown here is derived from an EMBL/GenBank/DDBJ whole genome shotgun (WGS) entry which is preliminary data.</text>
</comment>
<dbReference type="SUPFAM" id="SSF51126">
    <property type="entry name" value="Pectin lyase-like"/>
    <property type="match status" value="1"/>
</dbReference>
<evidence type="ECO:0000313" key="4">
    <source>
        <dbReference type="Proteomes" id="UP000319619"/>
    </source>
</evidence>
<dbReference type="InterPro" id="IPR011050">
    <property type="entry name" value="Pectin_lyase_fold/virulence"/>
</dbReference>
<gene>
    <name evidence="3" type="ORF">CEE37_06040</name>
</gene>
<dbReference type="InterPro" id="IPR039448">
    <property type="entry name" value="Beta_helix"/>
</dbReference>
<feature type="domain" description="Right handed beta helix" evidence="2">
    <location>
        <begin position="106"/>
        <end position="212"/>
    </location>
</feature>
<dbReference type="Gene3D" id="2.160.20.10">
    <property type="entry name" value="Single-stranded right-handed beta-helix, Pectin lyase-like"/>
    <property type="match status" value="1"/>
</dbReference>
<dbReference type="AlphaFoldDB" id="A0A532V215"/>
<evidence type="ECO:0000259" key="2">
    <source>
        <dbReference type="Pfam" id="PF13229"/>
    </source>
</evidence>
<dbReference type="Pfam" id="PF13229">
    <property type="entry name" value="Beta_helix"/>
    <property type="match status" value="1"/>
</dbReference>
<name>A0A532V215_UNCL8</name>
<accession>A0A532V215</accession>
<sequence>MFQIKSLITAYALLVVLAVTTSFAQPIISGQQSGTLGPETYIVNGDIQVLSGQTLTIMPGTVFLHNGNHTWEISGQLNAEGTETDSIKFVRQDPIDEHRWGGIRFLSGSSDQSSIDYCVIDHCFHDIFPFGNYGAGIFIDGIYLEISNSRISNCLNNWEGAGIYAYNATVITSHCLIVDNSTEGESNGGGIYLFNCPQGVIEYSVIARNAATGT</sequence>
<keyword evidence="1" id="KW-0732">Signal</keyword>